<dbReference type="EMBL" id="BAABJQ010000003">
    <property type="protein sequence ID" value="GAA5179710.1"/>
    <property type="molecule type" value="Genomic_DNA"/>
</dbReference>
<dbReference type="PROSITE" id="PS50995">
    <property type="entry name" value="HTH_MARR_2"/>
    <property type="match status" value="1"/>
</dbReference>
<dbReference type="InterPro" id="IPR052526">
    <property type="entry name" value="HTH-type_Bedaq_tolerance"/>
</dbReference>
<dbReference type="InterPro" id="IPR036390">
    <property type="entry name" value="WH_DNA-bd_sf"/>
</dbReference>
<name>A0ABP9RMV7_9ACTN</name>
<feature type="compositionally biased region" description="Acidic residues" evidence="1">
    <location>
        <begin position="159"/>
        <end position="169"/>
    </location>
</feature>
<evidence type="ECO:0000259" key="2">
    <source>
        <dbReference type="PROSITE" id="PS50995"/>
    </source>
</evidence>
<dbReference type="PANTHER" id="PTHR39515:SF2">
    <property type="entry name" value="HTH-TYPE TRANSCRIPTIONAL REGULATOR RV0880"/>
    <property type="match status" value="1"/>
</dbReference>
<comment type="caution">
    <text evidence="3">The sequence shown here is derived from an EMBL/GenBank/DDBJ whole genome shotgun (WGS) entry which is preliminary data.</text>
</comment>
<protein>
    <recommendedName>
        <fullName evidence="2">HTH marR-type domain-containing protein</fullName>
    </recommendedName>
</protein>
<sequence length="214" mass="22763">MTTVINPEPGGTSEGLAEDLLATLGLMRRHLRRRAGRPWPSSPLTTSQVELARLVRHNPGISVAEAAGELGLVPNTVSTLVGQLSEQGLLRRSPDPNDRRVARLTLTPPAQQQVNAWRDRRIALVTQVLERLDDRELDALRTALPTLNAVAERLRSEGADDLAGDGPDGDNERESGSEGRTGGRNGPAPGDGKGASRRTGGRAAPDSAEIVENA</sequence>
<feature type="compositionally biased region" description="Gly residues" evidence="1">
    <location>
        <begin position="179"/>
        <end position="193"/>
    </location>
</feature>
<dbReference type="InterPro" id="IPR036388">
    <property type="entry name" value="WH-like_DNA-bd_sf"/>
</dbReference>
<feature type="domain" description="HTH marR-type" evidence="2">
    <location>
        <begin position="17"/>
        <end position="149"/>
    </location>
</feature>
<organism evidence="3 4">
    <name type="scientific">Rugosimonospora acidiphila</name>
    <dbReference type="NCBI Taxonomy" id="556531"/>
    <lineage>
        <taxon>Bacteria</taxon>
        <taxon>Bacillati</taxon>
        <taxon>Actinomycetota</taxon>
        <taxon>Actinomycetes</taxon>
        <taxon>Micromonosporales</taxon>
        <taxon>Micromonosporaceae</taxon>
        <taxon>Rugosimonospora</taxon>
    </lineage>
</organism>
<dbReference type="InterPro" id="IPR000835">
    <property type="entry name" value="HTH_MarR-typ"/>
</dbReference>
<reference evidence="4" key="1">
    <citation type="journal article" date="2019" name="Int. J. Syst. Evol. Microbiol.">
        <title>The Global Catalogue of Microorganisms (GCM) 10K type strain sequencing project: providing services to taxonomists for standard genome sequencing and annotation.</title>
        <authorList>
            <consortium name="The Broad Institute Genomics Platform"/>
            <consortium name="The Broad Institute Genome Sequencing Center for Infectious Disease"/>
            <person name="Wu L."/>
            <person name="Ma J."/>
        </authorList>
    </citation>
    <scope>NUCLEOTIDE SEQUENCE [LARGE SCALE GENOMIC DNA]</scope>
    <source>
        <strain evidence="4">JCM 18304</strain>
    </source>
</reference>
<accession>A0ABP9RMV7</accession>
<evidence type="ECO:0000256" key="1">
    <source>
        <dbReference type="SAM" id="MobiDB-lite"/>
    </source>
</evidence>
<keyword evidence="4" id="KW-1185">Reference proteome</keyword>
<feature type="region of interest" description="Disordered" evidence="1">
    <location>
        <begin position="156"/>
        <end position="214"/>
    </location>
</feature>
<proteinExistence type="predicted"/>
<evidence type="ECO:0000313" key="4">
    <source>
        <dbReference type="Proteomes" id="UP001501570"/>
    </source>
</evidence>
<evidence type="ECO:0000313" key="3">
    <source>
        <dbReference type="EMBL" id="GAA5179710.1"/>
    </source>
</evidence>
<dbReference type="Pfam" id="PF12802">
    <property type="entry name" value="MarR_2"/>
    <property type="match status" value="1"/>
</dbReference>
<gene>
    <name evidence="3" type="ORF">GCM10023322_10340</name>
</gene>
<dbReference type="SMART" id="SM00347">
    <property type="entry name" value="HTH_MARR"/>
    <property type="match status" value="1"/>
</dbReference>
<dbReference type="PANTHER" id="PTHR39515">
    <property type="entry name" value="CONSERVED PROTEIN"/>
    <property type="match status" value="1"/>
</dbReference>
<dbReference type="SUPFAM" id="SSF46785">
    <property type="entry name" value="Winged helix' DNA-binding domain"/>
    <property type="match status" value="1"/>
</dbReference>
<dbReference type="Gene3D" id="1.10.10.10">
    <property type="entry name" value="Winged helix-like DNA-binding domain superfamily/Winged helix DNA-binding domain"/>
    <property type="match status" value="1"/>
</dbReference>
<dbReference type="Proteomes" id="UP001501570">
    <property type="component" value="Unassembled WGS sequence"/>
</dbReference>